<dbReference type="EMBL" id="FN649035">
    <property type="protein sequence ID" value="CBJ25641.1"/>
    <property type="molecule type" value="Genomic_DNA"/>
</dbReference>
<dbReference type="SUPFAM" id="SSF144232">
    <property type="entry name" value="HIT/MYND zinc finger-like"/>
    <property type="match status" value="1"/>
</dbReference>
<dbReference type="InParanoid" id="D7G6U8"/>
<evidence type="ECO:0000259" key="6">
    <source>
        <dbReference type="PROSITE" id="PS50865"/>
    </source>
</evidence>
<dbReference type="GO" id="GO:0005737">
    <property type="term" value="C:cytoplasm"/>
    <property type="evidence" value="ECO:0007669"/>
    <property type="project" value="InterPro"/>
</dbReference>
<dbReference type="Proteomes" id="UP000002630">
    <property type="component" value="Linkage Group LG02"/>
</dbReference>
<keyword evidence="8" id="KW-1185">Reference proteome</keyword>
<evidence type="ECO:0000256" key="2">
    <source>
        <dbReference type="ARBA" id="ARBA00022771"/>
    </source>
</evidence>
<evidence type="ECO:0000256" key="5">
    <source>
        <dbReference type="SAM" id="MobiDB-lite"/>
    </source>
</evidence>
<dbReference type="OMA" id="HQVIRYS"/>
<dbReference type="Gene3D" id="6.10.140.2220">
    <property type="match status" value="1"/>
</dbReference>
<dbReference type="OrthoDB" id="443682at2759"/>
<dbReference type="EMBL" id="FN649727">
    <property type="protein sequence ID" value="CBJ25641.1"/>
    <property type="molecule type" value="Genomic_DNA"/>
</dbReference>
<dbReference type="InterPro" id="IPR002893">
    <property type="entry name" value="Znf_MYND"/>
</dbReference>
<dbReference type="PROSITE" id="PS50865">
    <property type="entry name" value="ZF_MYND_2"/>
    <property type="match status" value="1"/>
</dbReference>
<keyword evidence="1" id="KW-0479">Metal-binding</keyword>
<dbReference type="PANTHER" id="PTHR12298:SF4">
    <property type="entry name" value="PROGRAMMED CELL DEATH PROTEIN 2"/>
    <property type="match status" value="1"/>
</dbReference>
<keyword evidence="2 4" id="KW-0863">Zinc-finger</keyword>
<evidence type="ECO:0000256" key="3">
    <source>
        <dbReference type="ARBA" id="ARBA00022833"/>
    </source>
</evidence>
<evidence type="ECO:0000256" key="1">
    <source>
        <dbReference type="ARBA" id="ARBA00022723"/>
    </source>
</evidence>
<sequence>MATKQSKRETAVEDDDFDDYDDEYESFQGADEETGVQLGTVLPLEVSLADSVLFKNVDWHDWDGGKAGGWPVWLNPRDLPAPQDMRCGECSHPLSFLVQLYCPLDHEDDAFHRCLYVFCCPKASCSKNSSVKALRCQLPRENDFYPYEPSHKASILAKQQKGSDPETWGAKLCCVCGQSAKSACSKCRIARYCGREHQALHWKTGGHKKACASDNGAGTIAAPKSTAGTLHARTTPKTLVSASVFREFEVEVRPEPPPPPPAPDGRTAENVLMGQMGLEGSSDDGEPADGEDDDSKLSQAELDKVAGVHGVKDKTTLQFLTRTQANPQVVRYDAVGAGPLWSSSKNIPEEADVPPCARCGRTRKFEFQVMPHLLHHLGVDANVNVKALDTKAAAHRREGPGAAAPPLITGECMDWGTLAVYTCPDSCPAVTQNTARGGVDEDEEGPPVVGYVEEFVWRQPPP</sequence>
<dbReference type="eggNOG" id="KOG2061">
    <property type="taxonomic scope" value="Eukaryota"/>
</dbReference>
<dbReference type="InterPro" id="IPR007320">
    <property type="entry name" value="PDCD2_C"/>
</dbReference>
<dbReference type="Pfam" id="PF04194">
    <property type="entry name" value="PDCD2_C"/>
    <property type="match status" value="1"/>
</dbReference>
<protein>
    <submittedName>
        <fullName evidence="7">Pcdc2/rp-8 (Programmed cell death protein 2)</fullName>
    </submittedName>
</protein>
<dbReference type="AlphaFoldDB" id="D7G6U8"/>
<dbReference type="STRING" id="2880.D7G6U8"/>
<accession>D7G6U8</accession>
<dbReference type="GO" id="GO:0008270">
    <property type="term" value="F:zinc ion binding"/>
    <property type="evidence" value="ECO:0007669"/>
    <property type="project" value="UniProtKB-KW"/>
</dbReference>
<evidence type="ECO:0000313" key="7">
    <source>
        <dbReference type="EMBL" id="CBJ25641.1"/>
    </source>
</evidence>
<name>D7G6U8_ECTSI</name>
<feature type="domain" description="MYND-type" evidence="6">
    <location>
        <begin position="173"/>
        <end position="211"/>
    </location>
</feature>
<feature type="region of interest" description="Disordered" evidence="5">
    <location>
        <begin position="1"/>
        <end position="24"/>
    </location>
</feature>
<feature type="region of interest" description="Disordered" evidence="5">
    <location>
        <begin position="276"/>
        <end position="296"/>
    </location>
</feature>
<dbReference type="Pfam" id="PF01753">
    <property type="entry name" value="zf-MYND"/>
    <property type="match status" value="1"/>
</dbReference>
<organism evidence="7 8">
    <name type="scientific">Ectocarpus siliculosus</name>
    <name type="common">Brown alga</name>
    <name type="synonym">Conferva siliculosa</name>
    <dbReference type="NCBI Taxonomy" id="2880"/>
    <lineage>
        <taxon>Eukaryota</taxon>
        <taxon>Sar</taxon>
        <taxon>Stramenopiles</taxon>
        <taxon>Ochrophyta</taxon>
        <taxon>PX clade</taxon>
        <taxon>Phaeophyceae</taxon>
        <taxon>Ectocarpales</taxon>
        <taxon>Ectocarpaceae</taxon>
        <taxon>Ectocarpus</taxon>
    </lineage>
</organism>
<reference evidence="7 8" key="1">
    <citation type="journal article" date="2010" name="Nature">
        <title>The Ectocarpus genome and the independent evolution of multicellularity in brown algae.</title>
        <authorList>
            <person name="Cock J.M."/>
            <person name="Sterck L."/>
            <person name="Rouze P."/>
            <person name="Scornet D."/>
            <person name="Allen A.E."/>
            <person name="Amoutzias G."/>
            <person name="Anthouard V."/>
            <person name="Artiguenave F."/>
            <person name="Aury J.M."/>
            <person name="Badger J.H."/>
            <person name="Beszteri B."/>
            <person name="Billiau K."/>
            <person name="Bonnet E."/>
            <person name="Bothwell J.H."/>
            <person name="Bowler C."/>
            <person name="Boyen C."/>
            <person name="Brownlee C."/>
            <person name="Carrano C.J."/>
            <person name="Charrier B."/>
            <person name="Cho G.Y."/>
            <person name="Coelho S.M."/>
            <person name="Collen J."/>
            <person name="Corre E."/>
            <person name="Da Silva C."/>
            <person name="Delage L."/>
            <person name="Delaroque N."/>
            <person name="Dittami S.M."/>
            <person name="Doulbeau S."/>
            <person name="Elias M."/>
            <person name="Farnham G."/>
            <person name="Gachon C.M."/>
            <person name="Gschloessl B."/>
            <person name="Heesch S."/>
            <person name="Jabbari K."/>
            <person name="Jubin C."/>
            <person name="Kawai H."/>
            <person name="Kimura K."/>
            <person name="Kloareg B."/>
            <person name="Kupper F.C."/>
            <person name="Lang D."/>
            <person name="Le Bail A."/>
            <person name="Leblanc C."/>
            <person name="Lerouge P."/>
            <person name="Lohr M."/>
            <person name="Lopez P.J."/>
            <person name="Martens C."/>
            <person name="Maumus F."/>
            <person name="Michel G."/>
            <person name="Miranda-Saavedra D."/>
            <person name="Morales J."/>
            <person name="Moreau H."/>
            <person name="Motomura T."/>
            <person name="Nagasato C."/>
            <person name="Napoli C.A."/>
            <person name="Nelson D.R."/>
            <person name="Nyvall-Collen P."/>
            <person name="Peters A.F."/>
            <person name="Pommier C."/>
            <person name="Potin P."/>
            <person name="Poulain J."/>
            <person name="Quesneville H."/>
            <person name="Read B."/>
            <person name="Rensing S.A."/>
            <person name="Ritter A."/>
            <person name="Rousvoal S."/>
            <person name="Samanta M."/>
            <person name="Samson G."/>
            <person name="Schroeder D.C."/>
            <person name="Segurens B."/>
            <person name="Strittmatter M."/>
            <person name="Tonon T."/>
            <person name="Tregear J.W."/>
            <person name="Valentin K."/>
            <person name="von Dassow P."/>
            <person name="Yamagishi T."/>
            <person name="Van de Peer Y."/>
            <person name="Wincker P."/>
        </authorList>
    </citation>
    <scope>NUCLEOTIDE SEQUENCE [LARGE SCALE GENOMIC DNA]</scope>
    <source>
        <strain evidence="8">Ec32 / CCAP1310/4</strain>
    </source>
</reference>
<proteinExistence type="predicted"/>
<keyword evidence="3" id="KW-0862">Zinc</keyword>
<feature type="compositionally biased region" description="Basic and acidic residues" evidence="5">
    <location>
        <begin position="1"/>
        <end position="11"/>
    </location>
</feature>
<feature type="compositionally biased region" description="Acidic residues" evidence="5">
    <location>
        <begin position="12"/>
        <end position="24"/>
    </location>
</feature>
<evidence type="ECO:0000256" key="4">
    <source>
        <dbReference type="PROSITE-ProRule" id="PRU00134"/>
    </source>
</evidence>
<evidence type="ECO:0000313" key="8">
    <source>
        <dbReference type="Proteomes" id="UP000002630"/>
    </source>
</evidence>
<gene>
    <name evidence="7" type="ORF">Esi_0008_0027</name>
</gene>
<dbReference type="PROSITE" id="PS01360">
    <property type="entry name" value="ZF_MYND_1"/>
    <property type="match status" value="1"/>
</dbReference>
<dbReference type="PANTHER" id="PTHR12298">
    <property type="entry name" value="PCDC2 PROGRAMMED CELL DEATH PROTEIN 2 -RELATED"/>
    <property type="match status" value="1"/>
</dbReference>
<feature type="compositionally biased region" description="Acidic residues" evidence="5">
    <location>
        <begin position="281"/>
        <end position="294"/>
    </location>
</feature>